<dbReference type="FunFam" id="4.10.410.10:FF:000021">
    <property type="entry name" value="Serine protease inhibitor, putative"/>
    <property type="match status" value="2"/>
</dbReference>
<accession>A0A7J7KLJ9</accession>
<keyword evidence="2" id="KW-1015">Disulfide bond</keyword>
<dbReference type="PANTHER" id="PTHR10083">
    <property type="entry name" value="KUNITZ-TYPE PROTEASE INHIBITOR-RELATED"/>
    <property type="match status" value="1"/>
</dbReference>
<dbReference type="Proteomes" id="UP000593567">
    <property type="component" value="Unassembled WGS sequence"/>
</dbReference>
<dbReference type="GO" id="GO:0005615">
    <property type="term" value="C:extracellular space"/>
    <property type="evidence" value="ECO:0007669"/>
    <property type="project" value="TreeGrafter"/>
</dbReference>
<feature type="domain" description="BPTI/Kunitz inhibitor" evidence="4">
    <location>
        <begin position="84"/>
        <end position="134"/>
    </location>
</feature>
<dbReference type="InterPro" id="IPR050098">
    <property type="entry name" value="TFPI/VKTCI-like"/>
</dbReference>
<evidence type="ECO:0000256" key="2">
    <source>
        <dbReference type="ARBA" id="ARBA00023157"/>
    </source>
</evidence>
<gene>
    <name evidence="5" type="ORF">EB796_002921</name>
</gene>
<evidence type="ECO:0000313" key="6">
    <source>
        <dbReference type="Proteomes" id="UP000593567"/>
    </source>
</evidence>
<evidence type="ECO:0000256" key="1">
    <source>
        <dbReference type="ARBA" id="ARBA00022690"/>
    </source>
</evidence>
<dbReference type="SUPFAM" id="SSF57362">
    <property type="entry name" value="BPTI-like"/>
    <property type="match status" value="3"/>
</dbReference>
<sequence>MAAFQCLLLGVAVFHLIAITHSSDNICMSGSSVGSCSQNLTRYFYNSDIRRCEQFEWTGCDNNGNNFHTIEYCNKVCGNTTGVCLRPKKEGPCRARMPRYYYDTREKRCKQFIYGGCFRNGNNFLTLEECNERCTDLIAETCQLPAVVGPCKARIPLYYYNSTSGLCQSFIYGGCRGNENRFETIQDCELTCKM</sequence>
<keyword evidence="1" id="KW-0646">Protease inhibitor</keyword>
<feature type="chain" id="PRO_5029744715" evidence="3">
    <location>
        <begin position="23"/>
        <end position="194"/>
    </location>
</feature>
<dbReference type="PROSITE" id="PS50279">
    <property type="entry name" value="BPTI_KUNITZ_2"/>
    <property type="match status" value="3"/>
</dbReference>
<keyword evidence="6" id="KW-1185">Reference proteome</keyword>
<dbReference type="Gene3D" id="4.10.410.10">
    <property type="entry name" value="Pancreatic trypsin inhibitor Kunitz domain"/>
    <property type="match status" value="3"/>
</dbReference>
<dbReference type="InterPro" id="IPR002223">
    <property type="entry name" value="Kunitz_BPTI"/>
</dbReference>
<dbReference type="EMBL" id="VXIV02000359">
    <property type="protein sequence ID" value="KAF6038768.1"/>
    <property type="molecule type" value="Genomic_DNA"/>
</dbReference>
<dbReference type="CDD" id="cd00109">
    <property type="entry name" value="Kunitz-type"/>
    <property type="match status" value="1"/>
</dbReference>
<dbReference type="AlphaFoldDB" id="A0A7J7KLJ9"/>
<evidence type="ECO:0000259" key="4">
    <source>
        <dbReference type="PROSITE" id="PS50279"/>
    </source>
</evidence>
<evidence type="ECO:0000313" key="5">
    <source>
        <dbReference type="EMBL" id="KAF6038768.1"/>
    </source>
</evidence>
<dbReference type="PANTHER" id="PTHR10083:SF374">
    <property type="entry name" value="BPTI_KUNITZ INHIBITOR DOMAIN-CONTAINING PROTEIN"/>
    <property type="match status" value="1"/>
</dbReference>
<dbReference type="PROSITE" id="PS00280">
    <property type="entry name" value="BPTI_KUNITZ_1"/>
    <property type="match status" value="1"/>
</dbReference>
<dbReference type="GO" id="GO:0004867">
    <property type="term" value="F:serine-type endopeptidase inhibitor activity"/>
    <property type="evidence" value="ECO:0007669"/>
    <property type="project" value="InterPro"/>
</dbReference>
<feature type="domain" description="BPTI/Kunitz inhibitor" evidence="4">
    <location>
        <begin position="142"/>
        <end position="192"/>
    </location>
</feature>
<comment type="caution">
    <text evidence="5">The sequence shown here is derived from an EMBL/GenBank/DDBJ whole genome shotgun (WGS) entry which is preliminary data.</text>
</comment>
<dbReference type="PRINTS" id="PR00759">
    <property type="entry name" value="BASICPTASE"/>
</dbReference>
<feature type="signal peptide" evidence="3">
    <location>
        <begin position="1"/>
        <end position="22"/>
    </location>
</feature>
<feature type="domain" description="BPTI/Kunitz inhibitor" evidence="4">
    <location>
        <begin position="27"/>
        <end position="77"/>
    </location>
</feature>
<dbReference type="SMART" id="SM00131">
    <property type="entry name" value="KU"/>
    <property type="match status" value="3"/>
</dbReference>
<organism evidence="5 6">
    <name type="scientific">Bugula neritina</name>
    <name type="common">Brown bryozoan</name>
    <name type="synonym">Sertularia neritina</name>
    <dbReference type="NCBI Taxonomy" id="10212"/>
    <lineage>
        <taxon>Eukaryota</taxon>
        <taxon>Metazoa</taxon>
        <taxon>Spiralia</taxon>
        <taxon>Lophotrochozoa</taxon>
        <taxon>Bryozoa</taxon>
        <taxon>Gymnolaemata</taxon>
        <taxon>Cheilostomatida</taxon>
        <taxon>Flustrina</taxon>
        <taxon>Buguloidea</taxon>
        <taxon>Bugulidae</taxon>
        <taxon>Bugula</taxon>
    </lineage>
</organism>
<dbReference type="InterPro" id="IPR036880">
    <property type="entry name" value="Kunitz_BPTI_sf"/>
</dbReference>
<reference evidence="5" key="1">
    <citation type="submission" date="2020-06" db="EMBL/GenBank/DDBJ databases">
        <title>Draft genome of Bugula neritina, a colonial animal packing powerful symbionts and potential medicines.</title>
        <authorList>
            <person name="Rayko M."/>
        </authorList>
    </citation>
    <scope>NUCLEOTIDE SEQUENCE [LARGE SCALE GENOMIC DNA]</scope>
    <source>
        <strain evidence="5">Kwan_BN1</strain>
    </source>
</reference>
<evidence type="ECO:0000256" key="3">
    <source>
        <dbReference type="SAM" id="SignalP"/>
    </source>
</evidence>
<dbReference type="InterPro" id="IPR020901">
    <property type="entry name" value="Prtase_inh_Kunz-CS"/>
</dbReference>
<protein>
    <submittedName>
        <fullName evidence="5">Tfpi2</fullName>
    </submittedName>
</protein>
<keyword evidence="3" id="KW-0732">Signal</keyword>
<dbReference type="Pfam" id="PF00014">
    <property type="entry name" value="Kunitz_BPTI"/>
    <property type="match status" value="3"/>
</dbReference>
<proteinExistence type="predicted"/>
<dbReference type="OrthoDB" id="4473401at2759"/>
<name>A0A7J7KLJ9_BUGNE</name>